<proteinExistence type="inferred from homology"/>
<evidence type="ECO:0000256" key="3">
    <source>
        <dbReference type="ARBA" id="ARBA00022679"/>
    </source>
</evidence>
<dbReference type="KEGG" id="tbl:TBLA_0I02370"/>
<keyword evidence="5" id="KW-0418">Kinase</keyword>
<keyword evidence="4" id="KW-0547">Nucleotide-binding</keyword>
<sequence>MATRNNTTTLQQEQTKDKQYPPRTRNVLSVQSHVVHGYVGNKAATFPLQFRGWNVDTVNTVEYSNHPGYGSFAGYKSSSDTITTIIEKGLLSGLEIAYDSILIGYMSNIETLTKVSTIIGSYCKKNKNVRWIIDPVLGDEGKLYVPSETVNEYKNILKHNNIFLTTPNQFEMELLTGVQIDSLETLRLSFKKFHELYPNVKNIVITSIEISETKETGTMLSACSITEEIETINCFTVPKINAKFNGSGDLFTALLMDSLIPNGINDTSVPNLAASLSKVLYLMDKILRKTYQLSVPSETSMQMEHNIINIKDLKLIESRDILALGNIDDHLPKSYLI</sequence>
<dbReference type="CDD" id="cd01173">
    <property type="entry name" value="pyridoxal_pyridoxamine_kinase"/>
    <property type="match status" value="1"/>
</dbReference>
<evidence type="ECO:0000313" key="9">
    <source>
        <dbReference type="EMBL" id="CCH62895.1"/>
    </source>
</evidence>
<gene>
    <name evidence="9" type="primary">TBLA0I02370</name>
    <name evidence="9" type="ORF">TBLA_0I02370</name>
</gene>
<evidence type="ECO:0000313" key="10">
    <source>
        <dbReference type="Proteomes" id="UP000002866"/>
    </source>
</evidence>
<dbReference type="Gene3D" id="3.40.1190.20">
    <property type="match status" value="1"/>
</dbReference>
<feature type="region of interest" description="Disordered" evidence="7">
    <location>
        <begin position="1"/>
        <end position="22"/>
    </location>
</feature>
<evidence type="ECO:0000259" key="8">
    <source>
        <dbReference type="Pfam" id="PF08543"/>
    </source>
</evidence>
<dbReference type="PANTHER" id="PTHR10534:SF12">
    <property type="entry name" value="PYRIDOXAL KINASE BUD17-RELATED"/>
    <property type="match status" value="1"/>
</dbReference>
<dbReference type="EC" id="2.7.1.35" evidence="2"/>
<dbReference type="AlphaFoldDB" id="I2H943"/>
<dbReference type="GO" id="GO:0008478">
    <property type="term" value="F:pyridoxal kinase activity"/>
    <property type="evidence" value="ECO:0007669"/>
    <property type="project" value="UniProtKB-EC"/>
</dbReference>
<dbReference type="Proteomes" id="UP000002866">
    <property type="component" value="Chromosome 9"/>
</dbReference>
<dbReference type="HOGENOM" id="CLU_046496_1_0_1"/>
<evidence type="ECO:0000256" key="5">
    <source>
        <dbReference type="ARBA" id="ARBA00022777"/>
    </source>
</evidence>
<keyword evidence="3" id="KW-0808">Transferase</keyword>
<comment type="similarity">
    <text evidence="1">Belongs to the pyridoxine kinase family.</text>
</comment>
<dbReference type="InParanoid" id="I2H943"/>
<evidence type="ECO:0000256" key="2">
    <source>
        <dbReference type="ARBA" id="ARBA00012104"/>
    </source>
</evidence>
<organism evidence="9 10">
    <name type="scientific">Henningerozyma blattae (strain ATCC 34711 / CBS 6284 / DSM 70876 / NBRC 10599 / NRRL Y-10934 / UCD 77-7)</name>
    <name type="common">Yeast</name>
    <name type="synonym">Tetrapisispora blattae</name>
    <dbReference type="NCBI Taxonomy" id="1071380"/>
    <lineage>
        <taxon>Eukaryota</taxon>
        <taxon>Fungi</taxon>
        <taxon>Dikarya</taxon>
        <taxon>Ascomycota</taxon>
        <taxon>Saccharomycotina</taxon>
        <taxon>Saccharomycetes</taxon>
        <taxon>Saccharomycetales</taxon>
        <taxon>Saccharomycetaceae</taxon>
        <taxon>Henningerozyma</taxon>
    </lineage>
</organism>
<dbReference type="OrthoDB" id="2104723at2759"/>
<keyword evidence="6" id="KW-0067">ATP-binding</keyword>
<keyword evidence="10" id="KW-1185">Reference proteome</keyword>
<dbReference type="EMBL" id="HE806324">
    <property type="protein sequence ID" value="CCH62895.1"/>
    <property type="molecule type" value="Genomic_DNA"/>
</dbReference>
<name>I2H943_HENB6</name>
<dbReference type="NCBIfam" id="TIGR00687">
    <property type="entry name" value="pyridox_kin"/>
    <property type="match status" value="1"/>
</dbReference>
<evidence type="ECO:0000256" key="7">
    <source>
        <dbReference type="SAM" id="MobiDB-lite"/>
    </source>
</evidence>
<dbReference type="InterPro" id="IPR004625">
    <property type="entry name" value="PyrdxlKinase"/>
</dbReference>
<dbReference type="GO" id="GO:0009443">
    <property type="term" value="P:pyridoxal 5'-phosphate salvage"/>
    <property type="evidence" value="ECO:0007669"/>
    <property type="project" value="InterPro"/>
</dbReference>
<evidence type="ECO:0000256" key="1">
    <source>
        <dbReference type="ARBA" id="ARBA00008805"/>
    </source>
</evidence>
<evidence type="ECO:0000256" key="6">
    <source>
        <dbReference type="ARBA" id="ARBA00022840"/>
    </source>
</evidence>
<dbReference type="STRING" id="1071380.I2H943"/>
<evidence type="ECO:0000256" key="4">
    <source>
        <dbReference type="ARBA" id="ARBA00022741"/>
    </source>
</evidence>
<dbReference type="PANTHER" id="PTHR10534">
    <property type="entry name" value="PYRIDOXAL KINASE"/>
    <property type="match status" value="1"/>
</dbReference>
<dbReference type="InterPro" id="IPR029056">
    <property type="entry name" value="Ribokinase-like"/>
</dbReference>
<dbReference type="InterPro" id="IPR013749">
    <property type="entry name" value="PM/HMP-P_kinase-1"/>
</dbReference>
<accession>I2H943</accession>
<dbReference type="FunCoup" id="I2H943">
    <property type="interactions" value="208"/>
</dbReference>
<reference evidence="9 10" key="1">
    <citation type="journal article" date="2011" name="Proc. Natl. Acad. Sci. U.S.A.">
        <title>Evolutionary erosion of yeast sex chromosomes by mating-type switching accidents.</title>
        <authorList>
            <person name="Gordon J.L."/>
            <person name="Armisen D."/>
            <person name="Proux-Wera E."/>
            <person name="Oheigeartaigh S.S."/>
            <person name="Byrne K.P."/>
            <person name="Wolfe K.H."/>
        </authorList>
    </citation>
    <scope>NUCLEOTIDE SEQUENCE [LARGE SCALE GENOMIC DNA]</scope>
    <source>
        <strain evidence="10">ATCC 34711 / CBS 6284 / DSM 70876 / NBRC 10599 / NRRL Y-10934 / UCD 77-7</strain>
    </source>
</reference>
<feature type="domain" description="Pyridoxamine kinase/Phosphomethylpyrimidine kinase" evidence="8">
    <location>
        <begin position="96"/>
        <end position="255"/>
    </location>
</feature>
<dbReference type="OMA" id="FEMETLT"/>
<dbReference type="RefSeq" id="XP_004182414.1">
    <property type="nucleotide sequence ID" value="XM_004182366.1"/>
</dbReference>
<dbReference type="Pfam" id="PF08543">
    <property type="entry name" value="Phos_pyr_kin"/>
    <property type="match status" value="1"/>
</dbReference>
<dbReference type="SUPFAM" id="SSF53613">
    <property type="entry name" value="Ribokinase-like"/>
    <property type="match status" value="1"/>
</dbReference>
<feature type="compositionally biased region" description="Polar residues" evidence="7">
    <location>
        <begin position="1"/>
        <end position="13"/>
    </location>
</feature>
<dbReference type="eggNOG" id="KOG2599">
    <property type="taxonomic scope" value="Eukaryota"/>
</dbReference>
<dbReference type="GeneID" id="14498072"/>
<dbReference type="GO" id="GO:0005524">
    <property type="term" value="F:ATP binding"/>
    <property type="evidence" value="ECO:0007669"/>
    <property type="project" value="UniProtKB-KW"/>
</dbReference>
<protein>
    <recommendedName>
        <fullName evidence="2">pyridoxal kinase</fullName>
        <ecNumber evidence="2">2.7.1.35</ecNumber>
    </recommendedName>
</protein>
<dbReference type="GO" id="GO:0005829">
    <property type="term" value="C:cytosol"/>
    <property type="evidence" value="ECO:0007669"/>
    <property type="project" value="TreeGrafter"/>
</dbReference>